<accession>A0A0W0FCD8</accession>
<organism evidence="2 3">
    <name type="scientific">Moniliophthora roreri</name>
    <name type="common">Frosty pod rot fungus</name>
    <name type="synonym">Monilia roreri</name>
    <dbReference type="NCBI Taxonomy" id="221103"/>
    <lineage>
        <taxon>Eukaryota</taxon>
        <taxon>Fungi</taxon>
        <taxon>Dikarya</taxon>
        <taxon>Basidiomycota</taxon>
        <taxon>Agaricomycotina</taxon>
        <taxon>Agaricomycetes</taxon>
        <taxon>Agaricomycetidae</taxon>
        <taxon>Agaricales</taxon>
        <taxon>Marasmiineae</taxon>
        <taxon>Marasmiaceae</taxon>
        <taxon>Moniliophthora</taxon>
    </lineage>
</organism>
<protein>
    <submittedName>
        <fullName evidence="2">Uncharacterized protein</fullName>
    </submittedName>
</protein>
<gene>
    <name evidence="2" type="ORF">WG66_13421</name>
</gene>
<evidence type="ECO:0000256" key="1">
    <source>
        <dbReference type="SAM" id="MobiDB-lite"/>
    </source>
</evidence>
<name>A0A0W0FCD8_MONRR</name>
<dbReference type="AlphaFoldDB" id="A0A0W0FCD8"/>
<sequence>MPRILPRLLQKIAEHPQPPLEPFKPVTERISAKSLRRAVPLTPSFNPANHSQSVLLTPNNPISSSHDYVHHKSLPPQVRVGKCAKASDGQEDGPRAMTQEERQWWSSPYLRMLSTPIRRCIVTNQYLPSDFFIRLTSMRIPSPQSNRFISSRRPKTVLIPDGLEHPKFKLRRSGKARYILCWKDAIQELRVRNQMRRHGTDEVYSLLEDQIRHLLRLRVLQELQLVYEHIRFRPQESAHHTLIRRLSRGEWREMQASGTVSIENAMAILVVPPVNRNPETGQRPQGSMSSQPSLDSLARTPTNAKNHDMSILYSAGPPSGSSHVSEPLANHQIPLYHGVSIFYDVSQRSALHSLLSKILAIERNARYNAKDIKQGTETRKDGDKQSHAFVLMSDENTIQAADIAAVGVALWRLRMFEGFGWEEKPGWIRRYTHRSMLDFQ</sequence>
<feature type="region of interest" description="Disordered" evidence="1">
    <location>
        <begin position="274"/>
        <end position="301"/>
    </location>
</feature>
<evidence type="ECO:0000313" key="2">
    <source>
        <dbReference type="EMBL" id="KTB33995.1"/>
    </source>
</evidence>
<feature type="compositionally biased region" description="Polar residues" evidence="1">
    <location>
        <begin position="277"/>
        <end position="301"/>
    </location>
</feature>
<proteinExistence type="predicted"/>
<comment type="caution">
    <text evidence="2">The sequence shown here is derived from an EMBL/GenBank/DDBJ whole genome shotgun (WGS) entry which is preliminary data.</text>
</comment>
<reference evidence="2 3" key="1">
    <citation type="submission" date="2015-12" db="EMBL/GenBank/DDBJ databases">
        <title>Draft genome sequence of Moniliophthora roreri, the causal agent of frosty pod rot of cacao.</title>
        <authorList>
            <person name="Aime M.C."/>
            <person name="Diaz-Valderrama J.R."/>
            <person name="Kijpornyongpan T."/>
            <person name="Phillips-Mora W."/>
        </authorList>
    </citation>
    <scope>NUCLEOTIDE SEQUENCE [LARGE SCALE GENOMIC DNA]</scope>
    <source>
        <strain evidence="2 3">MCA 2952</strain>
    </source>
</reference>
<dbReference type="EMBL" id="LATX01002123">
    <property type="protein sequence ID" value="KTB33995.1"/>
    <property type="molecule type" value="Genomic_DNA"/>
</dbReference>
<dbReference type="eggNOG" id="ENOG502SDNV">
    <property type="taxonomic scope" value="Eukaryota"/>
</dbReference>
<evidence type="ECO:0000313" key="3">
    <source>
        <dbReference type="Proteomes" id="UP000054988"/>
    </source>
</evidence>
<dbReference type="Proteomes" id="UP000054988">
    <property type="component" value="Unassembled WGS sequence"/>
</dbReference>